<dbReference type="GO" id="GO:0016787">
    <property type="term" value="F:hydrolase activity"/>
    <property type="evidence" value="ECO:0007669"/>
    <property type="project" value="UniProtKB-KW"/>
</dbReference>
<dbReference type="CDD" id="cd01300">
    <property type="entry name" value="YtcJ_like"/>
    <property type="match status" value="1"/>
</dbReference>
<dbReference type="EC" id="3.5.-.-" evidence="2"/>
<reference evidence="3" key="1">
    <citation type="submission" date="2023-05" db="EMBL/GenBank/DDBJ databases">
        <title>Sedimentitalea sp. nov. JM2-8.</title>
        <authorList>
            <person name="Huang J."/>
        </authorList>
    </citation>
    <scope>NUCLEOTIDE SEQUENCE [LARGE SCALE GENOMIC DNA]</scope>
    <source>
        <strain evidence="3">KHS03</strain>
    </source>
</reference>
<dbReference type="EMBL" id="JASMWN010000003">
    <property type="protein sequence ID" value="MDU9003548.1"/>
    <property type="molecule type" value="Genomic_DNA"/>
</dbReference>
<dbReference type="InterPro" id="IPR013108">
    <property type="entry name" value="Amidohydro_3"/>
</dbReference>
<proteinExistence type="predicted"/>
<organism evidence="2 3">
    <name type="scientific">Sedimentitalea todarodis</name>
    <dbReference type="NCBI Taxonomy" id="1631240"/>
    <lineage>
        <taxon>Bacteria</taxon>
        <taxon>Pseudomonadati</taxon>
        <taxon>Pseudomonadota</taxon>
        <taxon>Alphaproteobacteria</taxon>
        <taxon>Rhodobacterales</taxon>
        <taxon>Paracoccaceae</taxon>
        <taxon>Sedimentitalea</taxon>
    </lineage>
</organism>
<dbReference type="Gene3D" id="3.10.310.70">
    <property type="match status" value="1"/>
</dbReference>
<gene>
    <name evidence="2" type="ORF">QO231_06735</name>
</gene>
<name>A0ABU3VBJ3_9RHOB</name>
<dbReference type="InterPro" id="IPR033932">
    <property type="entry name" value="YtcJ-like"/>
</dbReference>
<dbReference type="RefSeq" id="WP_316774536.1">
    <property type="nucleotide sequence ID" value="NZ_JASMWN010000003.1"/>
</dbReference>
<dbReference type="Gene3D" id="2.30.40.10">
    <property type="entry name" value="Urease, subunit C, domain 1"/>
    <property type="match status" value="1"/>
</dbReference>
<dbReference type="SUPFAM" id="SSF51556">
    <property type="entry name" value="Metallo-dependent hydrolases"/>
    <property type="match status" value="1"/>
</dbReference>
<dbReference type="PANTHER" id="PTHR22642:SF2">
    <property type="entry name" value="PROTEIN LONG AFTER FAR-RED 3"/>
    <property type="match status" value="1"/>
</dbReference>
<dbReference type="InterPro" id="IPR011059">
    <property type="entry name" value="Metal-dep_hydrolase_composite"/>
</dbReference>
<dbReference type="PANTHER" id="PTHR22642">
    <property type="entry name" value="IMIDAZOLONEPROPIONASE"/>
    <property type="match status" value="1"/>
</dbReference>
<protein>
    <submittedName>
        <fullName evidence="2">Amidohydrolase</fullName>
        <ecNumber evidence="2">3.5.-.-</ecNumber>
    </submittedName>
</protein>
<keyword evidence="2" id="KW-0378">Hydrolase</keyword>
<evidence type="ECO:0000259" key="1">
    <source>
        <dbReference type="Pfam" id="PF07969"/>
    </source>
</evidence>
<evidence type="ECO:0000313" key="2">
    <source>
        <dbReference type="EMBL" id="MDU9003548.1"/>
    </source>
</evidence>
<accession>A0ABU3VBJ3</accession>
<feature type="domain" description="Amidohydrolase 3" evidence="1">
    <location>
        <begin position="51"/>
        <end position="553"/>
    </location>
</feature>
<dbReference type="Gene3D" id="3.20.20.140">
    <property type="entry name" value="Metal-dependent hydrolases"/>
    <property type="match status" value="1"/>
</dbReference>
<comment type="caution">
    <text evidence="2">The sequence shown here is derived from an EMBL/GenBank/DDBJ whole genome shotgun (WGS) entry which is preliminary data.</text>
</comment>
<dbReference type="Pfam" id="PF07969">
    <property type="entry name" value="Amidohydro_3"/>
    <property type="match status" value="1"/>
</dbReference>
<dbReference type="InterPro" id="IPR032466">
    <property type="entry name" value="Metal_Hydrolase"/>
</dbReference>
<dbReference type="SUPFAM" id="SSF51338">
    <property type="entry name" value="Composite domain of metallo-dependent hydrolases"/>
    <property type="match status" value="1"/>
</dbReference>
<evidence type="ECO:0000313" key="3">
    <source>
        <dbReference type="Proteomes" id="UP001255416"/>
    </source>
</evidence>
<keyword evidence="3" id="KW-1185">Reference proteome</keyword>
<dbReference type="Proteomes" id="UP001255416">
    <property type="component" value="Unassembled WGS sequence"/>
</dbReference>
<sequence length="566" mass="60543">MTVADIIIENGNLITFGGGTGRAEAIALAGGHILAVGTNAAVRETKGPDTRVIDAQNGTVLPGFIESHIHLFSGGLELGMLDLSTSHDPATVTAKVQEYAAQQPDAPVLYAIGAHYDLLGAGRSIDRHGLDRVIADRPFAVMAADHHTLWANTRALALAGILQGGNVPEGSEIVMGEDGLATGELLESGAYEYVLAETASGGRDLLGMTTGNDPVPPATAGQRAADKACLRAGLQHLAKTGVTTFHNMDGNFYQLELLSEIEAEGDLLCRGQIPFHLKNYDPIDRLNEADEMRRRYDTDWLWSGRLKLFHDGVVESGTAAMLRPYPNWPDSTGAPLFEPDQFNEICVRADAMGLQICVHAIGDAAVRGTLDGYAAARAANGSRDGRHRIEHIEVLHPDDLPRLRELDVVASVQPLHAPWGGLFPPPAEGQILHEDQKPLSYACQTIRETGVPMIFSSDWPVVPVEVLPSIGAAVAPMSLGGNWTDQRQSLHDALESYTAMGAYAEFNESKKGGLVPGMFADLVILSGDLDKVAPEDVGSTSVRLTICGGRVTYDADANWDARQGQF</sequence>